<proteinExistence type="predicted"/>
<reference evidence="3" key="2">
    <citation type="submission" date="2023-01" db="EMBL/GenBank/DDBJ databases">
        <title>Draft genome sequence of Paraferrimonas sedimenticola strain NBRC 101628.</title>
        <authorList>
            <person name="Sun Q."/>
            <person name="Mori K."/>
        </authorList>
    </citation>
    <scope>NUCLEOTIDE SEQUENCE</scope>
    <source>
        <strain evidence="3">NBRC 101628</strain>
    </source>
</reference>
<dbReference type="Pfam" id="PF04955">
    <property type="entry name" value="HupE_UreJ"/>
    <property type="match status" value="1"/>
</dbReference>
<dbReference type="EMBL" id="BSNC01000004">
    <property type="protein sequence ID" value="GLP96399.1"/>
    <property type="molecule type" value="Genomic_DNA"/>
</dbReference>
<feature type="transmembrane region" description="Helical" evidence="1">
    <location>
        <begin position="66"/>
        <end position="90"/>
    </location>
</feature>
<dbReference type="Proteomes" id="UP001161422">
    <property type="component" value="Unassembled WGS sequence"/>
</dbReference>
<keyword evidence="2" id="KW-0732">Signal</keyword>
<gene>
    <name evidence="3" type="ORF">GCM10007895_17050</name>
</gene>
<evidence type="ECO:0000313" key="3">
    <source>
        <dbReference type="EMBL" id="GLP96399.1"/>
    </source>
</evidence>
<feature type="chain" id="PRO_5041308582" description="HupE / UreJ protein" evidence="2">
    <location>
        <begin position="23"/>
        <end position="199"/>
    </location>
</feature>
<evidence type="ECO:0008006" key="5">
    <source>
        <dbReference type="Google" id="ProtNLM"/>
    </source>
</evidence>
<dbReference type="AlphaFoldDB" id="A0AA37VWT4"/>
<organism evidence="3 4">
    <name type="scientific">Paraferrimonas sedimenticola</name>
    <dbReference type="NCBI Taxonomy" id="375674"/>
    <lineage>
        <taxon>Bacteria</taxon>
        <taxon>Pseudomonadati</taxon>
        <taxon>Pseudomonadota</taxon>
        <taxon>Gammaproteobacteria</taxon>
        <taxon>Alteromonadales</taxon>
        <taxon>Ferrimonadaceae</taxon>
        <taxon>Paraferrimonas</taxon>
    </lineage>
</organism>
<protein>
    <recommendedName>
        <fullName evidence="5">HupE / UreJ protein</fullName>
    </recommendedName>
</protein>
<keyword evidence="1" id="KW-1133">Transmembrane helix</keyword>
<reference evidence="3" key="1">
    <citation type="journal article" date="2014" name="Int. J. Syst. Evol. Microbiol.">
        <title>Complete genome sequence of Corynebacterium casei LMG S-19264T (=DSM 44701T), isolated from a smear-ripened cheese.</title>
        <authorList>
            <consortium name="US DOE Joint Genome Institute (JGI-PGF)"/>
            <person name="Walter F."/>
            <person name="Albersmeier A."/>
            <person name="Kalinowski J."/>
            <person name="Ruckert C."/>
        </authorList>
    </citation>
    <scope>NUCLEOTIDE SEQUENCE</scope>
    <source>
        <strain evidence="3">NBRC 101628</strain>
    </source>
</reference>
<feature type="transmembrane region" description="Helical" evidence="1">
    <location>
        <begin position="32"/>
        <end position="54"/>
    </location>
</feature>
<name>A0AA37VWT4_9GAMM</name>
<keyword evidence="1" id="KW-0472">Membrane</keyword>
<feature type="transmembrane region" description="Helical" evidence="1">
    <location>
        <begin position="142"/>
        <end position="162"/>
    </location>
</feature>
<dbReference type="RefSeq" id="WP_095505168.1">
    <property type="nucleotide sequence ID" value="NZ_BSNC01000004.1"/>
</dbReference>
<accession>A0AA37VWT4</accession>
<feature type="transmembrane region" description="Helical" evidence="1">
    <location>
        <begin position="110"/>
        <end position="130"/>
    </location>
</feature>
<keyword evidence="4" id="KW-1185">Reference proteome</keyword>
<evidence type="ECO:0000313" key="4">
    <source>
        <dbReference type="Proteomes" id="UP001161422"/>
    </source>
</evidence>
<evidence type="ECO:0000256" key="2">
    <source>
        <dbReference type="SAM" id="SignalP"/>
    </source>
</evidence>
<evidence type="ECO:0000256" key="1">
    <source>
        <dbReference type="SAM" id="Phobius"/>
    </source>
</evidence>
<sequence length="199" mass="20627">MNTRGILVIATALFLLSFNAHAHSPFEGAGAFYSGFLHPFWVPAHLLLLCALGLHIGQSGIQTNQWAVLSFVIATTVGLVAAGLSALPEIEFMVLVAATILGLTVASKLAIGQTLSAVAAAAAGFIVALDSSQESLVSTDKIVMMIGTGLGAFIAFCIAALVADYLSVKPWQTIAVRIMGSWIAAISLLVLALTFKQSG</sequence>
<comment type="caution">
    <text evidence="3">The sequence shown here is derived from an EMBL/GenBank/DDBJ whole genome shotgun (WGS) entry which is preliminary data.</text>
</comment>
<feature type="transmembrane region" description="Helical" evidence="1">
    <location>
        <begin position="174"/>
        <end position="195"/>
    </location>
</feature>
<dbReference type="InterPro" id="IPR007038">
    <property type="entry name" value="HupE_UreJ"/>
</dbReference>
<feature type="signal peptide" evidence="2">
    <location>
        <begin position="1"/>
        <end position="22"/>
    </location>
</feature>
<keyword evidence="1" id="KW-0812">Transmembrane</keyword>